<evidence type="ECO:0000256" key="1">
    <source>
        <dbReference type="SAM" id="MobiDB-lite"/>
    </source>
</evidence>
<evidence type="ECO:0000313" key="2">
    <source>
        <dbReference type="EMBL" id="KAG2486665.1"/>
    </source>
</evidence>
<accession>A0A835XTK7</accession>
<dbReference type="Proteomes" id="UP000612055">
    <property type="component" value="Unassembled WGS sequence"/>
</dbReference>
<feature type="region of interest" description="Disordered" evidence="1">
    <location>
        <begin position="123"/>
        <end position="216"/>
    </location>
</feature>
<proteinExistence type="predicted"/>
<dbReference type="Pfam" id="PF01947">
    <property type="entry name" value="Rv2949c-like"/>
    <property type="match status" value="3"/>
</dbReference>
<dbReference type="AlphaFoldDB" id="A0A835XTK7"/>
<feature type="compositionally biased region" description="Gly residues" evidence="1">
    <location>
        <begin position="200"/>
        <end position="210"/>
    </location>
</feature>
<feature type="compositionally biased region" description="Low complexity" evidence="1">
    <location>
        <begin position="162"/>
        <end position="199"/>
    </location>
</feature>
<evidence type="ECO:0000313" key="3">
    <source>
        <dbReference type="Proteomes" id="UP000612055"/>
    </source>
</evidence>
<dbReference type="Gene3D" id="3.40.1410.10">
    <property type="entry name" value="Chorismate lyase-like"/>
    <property type="match status" value="3"/>
</dbReference>
<name>A0A835XTK7_9CHLO</name>
<feature type="region of interest" description="Disordered" evidence="1">
    <location>
        <begin position="1"/>
        <end position="35"/>
    </location>
</feature>
<dbReference type="EMBL" id="JAEHOE010000109">
    <property type="protein sequence ID" value="KAG2486665.1"/>
    <property type="molecule type" value="Genomic_DNA"/>
</dbReference>
<feature type="compositionally biased region" description="Low complexity" evidence="1">
    <location>
        <begin position="126"/>
        <end position="144"/>
    </location>
</feature>
<feature type="region of interest" description="Disordered" evidence="1">
    <location>
        <begin position="265"/>
        <end position="318"/>
    </location>
</feature>
<dbReference type="OrthoDB" id="89176at2759"/>
<dbReference type="SUPFAM" id="SSF64288">
    <property type="entry name" value="Chorismate lyase-like"/>
    <property type="match status" value="2"/>
</dbReference>
<protein>
    <submittedName>
        <fullName evidence="2">Uncharacterized protein</fullName>
    </submittedName>
</protein>
<feature type="compositionally biased region" description="Low complexity" evidence="1">
    <location>
        <begin position="270"/>
        <end position="292"/>
    </location>
</feature>
<organism evidence="2 3">
    <name type="scientific">Edaphochlamys debaryana</name>
    <dbReference type="NCBI Taxonomy" id="47281"/>
    <lineage>
        <taxon>Eukaryota</taxon>
        <taxon>Viridiplantae</taxon>
        <taxon>Chlorophyta</taxon>
        <taxon>core chlorophytes</taxon>
        <taxon>Chlorophyceae</taxon>
        <taxon>CS clade</taxon>
        <taxon>Chlamydomonadales</taxon>
        <taxon>Chlamydomonadales incertae sedis</taxon>
        <taxon>Edaphochlamys</taxon>
    </lineage>
</organism>
<keyword evidence="3" id="KW-1185">Reference proteome</keyword>
<gene>
    <name evidence="2" type="ORF">HYH03_014720</name>
</gene>
<comment type="caution">
    <text evidence="2">The sequence shown here is derived from an EMBL/GenBank/DDBJ whole genome shotgun (WGS) entry which is preliminary data.</text>
</comment>
<sequence>MATPDGPDAPGPSAASAAATLPPRDGASPHPWPAIGPPYTYQATAEDALTEAVPTGLSPMWKMLLLSDGSVTRHLQLLSGSPVSVECLSMRNIGWNLTGTPPGTELIAGPRVQRQVLLRCRPPVQAPGADSGAAAGPSAHDSGPTPAGSASRNDHAHPPGPACSGPASTASSAGTAAASSGPGSAAAPEPETPGPASSGPGSGSASGPGAGPGPGPGVPLVYASSWWNADTVDSYLRDKSKPIWMSLSQGHVELYREVHYLVRGSGSGSGRRTAAEAPPGGDGASSGSDSALGPGGTDASEAAAGPWPGPKEGLEGPDLETLLGCPGPFWGRWYIFWSGGKPLTLIYEVFSPRLAEYLGPPGLGALADG</sequence>
<feature type="compositionally biased region" description="Low complexity" evidence="1">
    <location>
        <begin position="1"/>
        <end position="23"/>
    </location>
</feature>
<reference evidence="2" key="1">
    <citation type="journal article" date="2020" name="bioRxiv">
        <title>Comparative genomics of Chlamydomonas.</title>
        <authorList>
            <person name="Craig R.J."/>
            <person name="Hasan A.R."/>
            <person name="Ness R.W."/>
            <person name="Keightley P.D."/>
        </authorList>
    </citation>
    <scope>NUCLEOTIDE SEQUENCE</scope>
    <source>
        <strain evidence="2">CCAP 11/70</strain>
    </source>
</reference>
<dbReference type="InterPro" id="IPR028978">
    <property type="entry name" value="Chorismate_lyase_/UTRA_dom_sf"/>
</dbReference>
<dbReference type="InterPro" id="IPR002800">
    <property type="entry name" value="Rv2949c-like"/>
</dbReference>